<feature type="domain" description="FAD-binding PCMH-type" evidence="4">
    <location>
        <begin position="15"/>
        <end position="182"/>
    </location>
</feature>
<dbReference type="GO" id="GO:0003885">
    <property type="term" value="F:D-arabinono-1,4-lactone oxidase activity"/>
    <property type="evidence" value="ECO:0007669"/>
    <property type="project" value="InterPro"/>
</dbReference>
<name>A0A846N2H3_9PROT</name>
<dbReference type="PROSITE" id="PS51387">
    <property type="entry name" value="FAD_PCMH"/>
    <property type="match status" value="1"/>
</dbReference>
<dbReference type="EMBL" id="JAASRM010000001">
    <property type="protein sequence ID" value="NIK89936.1"/>
    <property type="molecule type" value="Genomic_DNA"/>
</dbReference>
<dbReference type="InterPro" id="IPR036318">
    <property type="entry name" value="FAD-bd_PCMH-like_sf"/>
</dbReference>
<evidence type="ECO:0000256" key="2">
    <source>
        <dbReference type="ARBA" id="ARBA00022827"/>
    </source>
</evidence>
<dbReference type="InterPro" id="IPR006094">
    <property type="entry name" value="Oxid_FAD_bind_N"/>
</dbReference>
<dbReference type="GO" id="GO:0016020">
    <property type="term" value="C:membrane"/>
    <property type="evidence" value="ECO:0007669"/>
    <property type="project" value="InterPro"/>
</dbReference>
<dbReference type="GO" id="GO:0071949">
    <property type="term" value="F:FAD binding"/>
    <property type="evidence" value="ECO:0007669"/>
    <property type="project" value="InterPro"/>
</dbReference>
<reference evidence="5 6" key="1">
    <citation type="submission" date="2020-03" db="EMBL/GenBank/DDBJ databases">
        <title>Genomic Encyclopedia of Type Strains, Phase IV (KMG-IV): sequencing the most valuable type-strain genomes for metagenomic binning, comparative biology and taxonomic classification.</title>
        <authorList>
            <person name="Goeker M."/>
        </authorList>
    </citation>
    <scope>NUCLEOTIDE SEQUENCE [LARGE SCALE GENOMIC DNA]</scope>
    <source>
        <strain evidence="5 6">DSM 19867</strain>
    </source>
</reference>
<accession>A0A846N2H3</accession>
<dbReference type="Gene3D" id="3.30.70.2520">
    <property type="match status" value="1"/>
</dbReference>
<dbReference type="InterPro" id="IPR007173">
    <property type="entry name" value="ALO_C"/>
</dbReference>
<evidence type="ECO:0000259" key="4">
    <source>
        <dbReference type="PROSITE" id="PS51387"/>
    </source>
</evidence>
<dbReference type="PANTHER" id="PTHR43762:SF1">
    <property type="entry name" value="D-ARABINONO-1,4-LACTONE OXIDASE"/>
    <property type="match status" value="1"/>
</dbReference>
<protein>
    <submittedName>
        <fullName evidence="5">FAD-linked oxidoreductase</fullName>
    </submittedName>
</protein>
<evidence type="ECO:0000256" key="1">
    <source>
        <dbReference type="ARBA" id="ARBA00022630"/>
    </source>
</evidence>
<keyword evidence="1" id="KW-0285">Flavoprotein</keyword>
<dbReference type="InterPro" id="IPR016171">
    <property type="entry name" value="Vanillyl_alc_oxidase_C-sub2"/>
</dbReference>
<organism evidence="5 6">
    <name type="scientific">Rhizomicrobium palustre</name>
    <dbReference type="NCBI Taxonomy" id="189966"/>
    <lineage>
        <taxon>Bacteria</taxon>
        <taxon>Pseudomonadati</taxon>
        <taxon>Pseudomonadota</taxon>
        <taxon>Alphaproteobacteria</taxon>
        <taxon>Micropepsales</taxon>
        <taxon>Micropepsaceae</taxon>
        <taxon>Rhizomicrobium</taxon>
    </lineage>
</organism>
<evidence type="ECO:0000256" key="3">
    <source>
        <dbReference type="ARBA" id="ARBA00023002"/>
    </source>
</evidence>
<proteinExistence type="predicted"/>
<dbReference type="InterPro" id="IPR016167">
    <property type="entry name" value="FAD-bd_PCMH_sub1"/>
</dbReference>
<dbReference type="InterPro" id="IPR010031">
    <property type="entry name" value="FAD_lactone_oxidase-like"/>
</dbReference>
<dbReference type="NCBIfam" id="TIGR01679">
    <property type="entry name" value="bact_FAD_ox"/>
    <property type="match status" value="1"/>
</dbReference>
<dbReference type="InterPro" id="IPR016169">
    <property type="entry name" value="FAD-bd_PCMH_sub2"/>
</dbReference>
<dbReference type="Gene3D" id="1.10.45.10">
    <property type="entry name" value="Vanillyl-alcohol Oxidase, Chain A, domain 4"/>
    <property type="match status" value="1"/>
</dbReference>
<keyword evidence="6" id="KW-1185">Reference proteome</keyword>
<dbReference type="AlphaFoldDB" id="A0A846N2H3"/>
<sequence>MKIVAGKWSNWSGNVRFKPRGIAEPKDEVDLAIAVRKSEGHVRFPGTGHSFSPLNQTDGTLIDLSAFVGLKGFDPEREVASIAAATPLWGLGSLLHPLGYALKNMPDIDRQTLGGAVATGTHGSGLTLGNFSAEVASFRLLLTTGEVIHCSPEENPEIYAAGRLSLGLFGVMTEIDMKVRPIYKLQRKYFVHPTEELFRQLDGLVEANRNFSFFLFPHADGVVCRSLNETECHAPTRHSANTLMARGERRRIDEYVFAGISEAMRYVPGLMKPAHKFFAAFMGKRQKVRWSHEVYPTARTVRYKAMEYAVPYEKGGEVMQELAEAIRKSKIPTAFPLTFRTVAADDVWLSPAYQQDIASITVHQHADMDETQLFALCEAIFRNHNARPHWGKIHNATREDLARLYPKFEDFCALRRKLDPQDKFLNEHLAKLFA</sequence>
<dbReference type="PIRSF" id="PIRSF000136">
    <property type="entry name" value="LGO_GLO"/>
    <property type="match status" value="1"/>
</dbReference>
<dbReference type="Gene3D" id="3.30.465.10">
    <property type="match status" value="1"/>
</dbReference>
<dbReference type="Pfam" id="PF01565">
    <property type="entry name" value="FAD_binding_4"/>
    <property type="match status" value="1"/>
</dbReference>
<keyword evidence="2" id="KW-0274">FAD</keyword>
<dbReference type="SUPFAM" id="SSF56176">
    <property type="entry name" value="FAD-binding/transporter-associated domain-like"/>
    <property type="match status" value="1"/>
</dbReference>
<evidence type="ECO:0000313" key="5">
    <source>
        <dbReference type="EMBL" id="NIK89936.1"/>
    </source>
</evidence>
<dbReference type="PANTHER" id="PTHR43762">
    <property type="entry name" value="L-GULONOLACTONE OXIDASE"/>
    <property type="match status" value="1"/>
</dbReference>
<comment type="caution">
    <text evidence="5">The sequence shown here is derived from an EMBL/GenBank/DDBJ whole genome shotgun (WGS) entry which is preliminary data.</text>
</comment>
<dbReference type="Gene3D" id="3.30.43.10">
    <property type="entry name" value="Uridine Diphospho-n-acetylenolpyruvylglucosamine Reductase, domain 2"/>
    <property type="match status" value="1"/>
</dbReference>
<keyword evidence="3" id="KW-0560">Oxidoreductase</keyword>
<dbReference type="Proteomes" id="UP000570514">
    <property type="component" value="Unassembled WGS sequence"/>
</dbReference>
<gene>
    <name evidence="5" type="ORF">FHS83_003254</name>
</gene>
<dbReference type="Pfam" id="PF04030">
    <property type="entry name" value="ALO"/>
    <property type="match status" value="1"/>
</dbReference>
<evidence type="ECO:0000313" key="6">
    <source>
        <dbReference type="Proteomes" id="UP000570514"/>
    </source>
</evidence>
<dbReference type="RefSeq" id="WP_167084062.1">
    <property type="nucleotide sequence ID" value="NZ_BAAADC010000001.1"/>
</dbReference>
<dbReference type="InterPro" id="IPR016166">
    <property type="entry name" value="FAD-bd_PCMH"/>
</dbReference>